<reference evidence="2" key="2">
    <citation type="submission" date="2025-08" db="UniProtKB">
        <authorList>
            <consortium name="Ensembl"/>
        </authorList>
    </citation>
    <scope>IDENTIFICATION</scope>
</reference>
<dbReference type="PANTHER" id="PTHR32122:SF1">
    <property type="entry name" value="TATA BOX-BINDING PROTEIN-ASSOCIATED FACTOR RNA POLYMERASE I SUBUNIT A"/>
    <property type="match status" value="1"/>
</dbReference>
<dbReference type="InterPro" id="IPR052669">
    <property type="entry name" value="SL1/TIF-IB_Component"/>
</dbReference>
<dbReference type="OMA" id="STRICLE"/>
<evidence type="ECO:0000313" key="2">
    <source>
        <dbReference type="Ensembl" id="ENSENLP00000044228.1"/>
    </source>
</evidence>
<dbReference type="GO" id="GO:0006360">
    <property type="term" value="P:transcription by RNA polymerase I"/>
    <property type="evidence" value="ECO:0007669"/>
    <property type="project" value="InterPro"/>
</dbReference>
<dbReference type="Proteomes" id="UP000472264">
    <property type="component" value="Chromosome 24"/>
</dbReference>
<dbReference type="CTD" id="9015"/>
<dbReference type="GO" id="GO:0000120">
    <property type="term" value="C:RNA polymerase I transcription regulator complex"/>
    <property type="evidence" value="ECO:0007669"/>
    <property type="project" value="InterPro"/>
</dbReference>
<feature type="region of interest" description="Disordered" evidence="1">
    <location>
        <begin position="1"/>
        <end position="32"/>
    </location>
</feature>
<name>A0A665WJQ9_ECHNA</name>
<gene>
    <name evidence="2" type="primary">taf1a</name>
</gene>
<evidence type="ECO:0008006" key="4">
    <source>
        <dbReference type="Google" id="ProtNLM"/>
    </source>
</evidence>
<keyword evidence="3" id="KW-1185">Reference proteome</keyword>
<dbReference type="InterPro" id="IPR039495">
    <property type="entry name" value="TAF1A"/>
</dbReference>
<dbReference type="Pfam" id="PF14929">
    <property type="entry name" value="TAF1_subA"/>
    <property type="match status" value="1"/>
</dbReference>
<dbReference type="GeneID" id="115037961"/>
<dbReference type="PANTHER" id="PTHR32122">
    <property type="entry name" value="TATA BOX-BINDING PROTEIN ASSOCIATED FACTOR RNA POLYMERASE I SUBUNIT A"/>
    <property type="match status" value="1"/>
</dbReference>
<accession>A0A665WJQ9</accession>
<protein>
    <recommendedName>
        <fullName evidence="4">TATA box binding protein (TBP)-associated factor, RNA polymerase I, A</fullName>
    </recommendedName>
</protein>
<dbReference type="OrthoDB" id="6272197at2759"/>
<dbReference type="RefSeq" id="XP_029352619.1">
    <property type="nucleotide sequence ID" value="XM_029496759.1"/>
</dbReference>
<dbReference type="AlphaFoldDB" id="A0A665WJQ9"/>
<proteinExistence type="predicted"/>
<reference evidence="2" key="1">
    <citation type="submission" date="2021-04" db="EMBL/GenBank/DDBJ databases">
        <authorList>
            <consortium name="Wellcome Sanger Institute Data Sharing"/>
        </authorList>
    </citation>
    <scope>NUCLEOTIDE SEQUENCE [LARGE SCALE GENOMIC DNA]</scope>
</reference>
<evidence type="ECO:0000313" key="3">
    <source>
        <dbReference type="Proteomes" id="UP000472264"/>
    </source>
</evidence>
<dbReference type="InParanoid" id="A0A665WJQ9"/>
<dbReference type="Ensembl" id="ENSENLT00000045332.1">
    <property type="protein sequence ID" value="ENSENLP00000044228.1"/>
    <property type="gene ID" value="ENSENLG00000018841.1"/>
</dbReference>
<evidence type="ECO:0000256" key="1">
    <source>
        <dbReference type="SAM" id="MobiDB-lite"/>
    </source>
</evidence>
<reference evidence="2" key="3">
    <citation type="submission" date="2025-09" db="UniProtKB">
        <authorList>
            <consortium name="Ensembl"/>
        </authorList>
    </citation>
    <scope>IDENTIFICATION</scope>
</reference>
<sequence>MMDDLEGELGRHDILEDDQDSSDNDSTKRQRKSKLPLVYPMCVDTETLKESGFHKSYRICLEHIREAMLHHRWQEAAEYMACYPQMLEDINQGCKKENKELIWRLSTEILHNHPNSKMEDYNSIYERMKHSGLKHYLMISLEHSFHLMLHGHIEDAKHQLCVAESWRYGKEAAAQSQKTKLIQAYRSLLDYIIWCDKKFTFATSDNLGTDDNQEMHNYFRQASVNLKEILKNPGVWDPFILSYVEMLEFYEDHNEALNVLNDYAYDKNFPPNPNAHVFLYQYLKRHDASDKKQMKVLQSLCALVPSHELMLDYICLLLDSEKTSDHQRALEVALEMLDFACWRNNLNAWKWLEAIIQKLKLQKDWKTVVLDKMSGRKDFWPALHFTSFHASKDSEENPELMEVKASLVKVLCPDRNLKYTAGGVTSGELT</sequence>
<organism evidence="2 3">
    <name type="scientific">Echeneis naucrates</name>
    <name type="common">Live sharksucker</name>
    <dbReference type="NCBI Taxonomy" id="173247"/>
    <lineage>
        <taxon>Eukaryota</taxon>
        <taxon>Metazoa</taxon>
        <taxon>Chordata</taxon>
        <taxon>Craniata</taxon>
        <taxon>Vertebrata</taxon>
        <taxon>Euteleostomi</taxon>
        <taxon>Actinopterygii</taxon>
        <taxon>Neopterygii</taxon>
        <taxon>Teleostei</taxon>
        <taxon>Neoteleostei</taxon>
        <taxon>Acanthomorphata</taxon>
        <taxon>Carangaria</taxon>
        <taxon>Carangiformes</taxon>
        <taxon>Echeneidae</taxon>
        <taxon>Echeneis</taxon>
    </lineage>
</organism>